<dbReference type="PANTHER" id="PTHR33908">
    <property type="entry name" value="MANNOSYLTRANSFERASE YKCB-RELATED"/>
    <property type="match status" value="1"/>
</dbReference>
<sequence>MTIRTRNIHLSDANWAAALIGTLLVFRIVMLMLSASGLHGDEAQYWAWSLDPDFGYYSKPPLIAWIIWVSTSIFGHAEWAIRLASPFLHTGTAILTYLTASRLFGSRAGLIACALYILMPGVALSASLISTDAALLFFVALFIHSWIRLRERTDWRWVIMLGVALSLGLMAKYAMIYVLPAFGLALLFDARSRASLLGLKGAVAAIVAAAIITPNLIWNQQHSFATLQHTTDNANMGDGVQLNPLELIEFVVGQLGVFGPITFILLLIALWRLRLDRTSFRLWLAVLVLTPLSVICLQALLSRANANWAAAAYAAAPVLLAAWAIHSQQTLRWVMAGLAVNLLLSIVPPLVLTSPALTDRLGFANAVKRQRGWPETVERITEQFAAGDYDAVAVDNRLMFYALTYYDMEGTAPLFMWRYEPRLNNHAEMTRPLPEDDRSVLLISYYPTYADYFARDFEQLTRLGEIEIDLGGGKSRALIAYAAQGYKGPVARD</sequence>
<evidence type="ECO:0000313" key="10">
    <source>
        <dbReference type="EMBL" id="GLQ20535.1"/>
    </source>
</evidence>
<evidence type="ECO:0000259" key="9">
    <source>
        <dbReference type="Pfam" id="PF13231"/>
    </source>
</evidence>
<evidence type="ECO:0000256" key="7">
    <source>
        <dbReference type="ARBA" id="ARBA00023136"/>
    </source>
</evidence>
<keyword evidence="6 8" id="KW-1133">Transmembrane helix</keyword>
<keyword evidence="11" id="KW-1185">Reference proteome</keyword>
<dbReference type="RefSeq" id="WP_284371235.1">
    <property type="nucleotide sequence ID" value="NZ_BSNJ01000003.1"/>
</dbReference>
<feature type="domain" description="Glycosyltransferase RgtA/B/C/D-like" evidence="9">
    <location>
        <begin position="58"/>
        <end position="218"/>
    </location>
</feature>
<dbReference type="Pfam" id="PF13231">
    <property type="entry name" value="PMT_2"/>
    <property type="match status" value="1"/>
</dbReference>
<keyword evidence="4" id="KW-0808">Transferase</keyword>
<feature type="transmembrane region" description="Helical" evidence="8">
    <location>
        <begin position="110"/>
        <end position="143"/>
    </location>
</feature>
<dbReference type="InterPro" id="IPR050297">
    <property type="entry name" value="LipidA_mod_glycosyltrf_83"/>
</dbReference>
<proteinExistence type="predicted"/>
<dbReference type="PANTHER" id="PTHR33908:SF11">
    <property type="entry name" value="MEMBRANE PROTEIN"/>
    <property type="match status" value="1"/>
</dbReference>
<gene>
    <name evidence="10" type="ORF">GCM10007854_14900</name>
</gene>
<evidence type="ECO:0000256" key="3">
    <source>
        <dbReference type="ARBA" id="ARBA00022676"/>
    </source>
</evidence>
<evidence type="ECO:0000256" key="1">
    <source>
        <dbReference type="ARBA" id="ARBA00004651"/>
    </source>
</evidence>
<feature type="transmembrane region" description="Helical" evidence="8">
    <location>
        <begin position="333"/>
        <end position="352"/>
    </location>
</feature>
<keyword evidence="3" id="KW-0328">Glycosyltransferase</keyword>
<organism evidence="10 11">
    <name type="scientific">Algimonas porphyrae</name>
    <dbReference type="NCBI Taxonomy" id="1128113"/>
    <lineage>
        <taxon>Bacteria</taxon>
        <taxon>Pseudomonadati</taxon>
        <taxon>Pseudomonadota</taxon>
        <taxon>Alphaproteobacteria</taxon>
        <taxon>Maricaulales</taxon>
        <taxon>Robiginitomaculaceae</taxon>
        <taxon>Algimonas</taxon>
    </lineage>
</organism>
<comment type="caution">
    <text evidence="10">The sequence shown here is derived from an EMBL/GenBank/DDBJ whole genome shotgun (WGS) entry which is preliminary data.</text>
</comment>
<feature type="transmembrane region" description="Helical" evidence="8">
    <location>
        <begin position="250"/>
        <end position="270"/>
    </location>
</feature>
<accession>A0ABQ5UZ15</accession>
<feature type="transmembrane region" description="Helical" evidence="8">
    <location>
        <begin position="12"/>
        <end position="33"/>
    </location>
</feature>
<feature type="transmembrane region" description="Helical" evidence="8">
    <location>
        <begin position="62"/>
        <end position="81"/>
    </location>
</feature>
<evidence type="ECO:0000313" key="11">
    <source>
        <dbReference type="Proteomes" id="UP001161390"/>
    </source>
</evidence>
<feature type="transmembrane region" description="Helical" evidence="8">
    <location>
        <begin position="282"/>
        <end position="301"/>
    </location>
</feature>
<feature type="transmembrane region" description="Helical" evidence="8">
    <location>
        <begin position="197"/>
        <end position="218"/>
    </location>
</feature>
<keyword evidence="7 8" id="KW-0472">Membrane</keyword>
<name>A0ABQ5UZ15_9PROT</name>
<reference evidence="10" key="1">
    <citation type="journal article" date="2014" name="Int. J. Syst. Evol. Microbiol.">
        <title>Complete genome of a new Firmicutes species belonging to the dominant human colonic microbiota ('Ruminococcus bicirculans') reveals two chromosomes and a selective capacity to utilize plant glucans.</title>
        <authorList>
            <consortium name="NISC Comparative Sequencing Program"/>
            <person name="Wegmann U."/>
            <person name="Louis P."/>
            <person name="Goesmann A."/>
            <person name="Henrissat B."/>
            <person name="Duncan S.H."/>
            <person name="Flint H.J."/>
        </authorList>
    </citation>
    <scope>NUCLEOTIDE SEQUENCE</scope>
    <source>
        <strain evidence="10">NBRC 108216</strain>
    </source>
</reference>
<dbReference type="Proteomes" id="UP001161390">
    <property type="component" value="Unassembled WGS sequence"/>
</dbReference>
<evidence type="ECO:0000256" key="2">
    <source>
        <dbReference type="ARBA" id="ARBA00022475"/>
    </source>
</evidence>
<feature type="transmembrane region" description="Helical" evidence="8">
    <location>
        <begin position="155"/>
        <end position="188"/>
    </location>
</feature>
<protein>
    <recommendedName>
        <fullName evidence="9">Glycosyltransferase RgtA/B/C/D-like domain-containing protein</fullName>
    </recommendedName>
</protein>
<keyword evidence="5 8" id="KW-0812">Transmembrane</keyword>
<dbReference type="InterPro" id="IPR038731">
    <property type="entry name" value="RgtA/B/C-like"/>
</dbReference>
<comment type="subcellular location">
    <subcellularLocation>
        <location evidence="1">Cell membrane</location>
        <topology evidence="1">Multi-pass membrane protein</topology>
    </subcellularLocation>
</comment>
<keyword evidence="2" id="KW-1003">Cell membrane</keyword>
<evidence type="ECO:0000256" key="5">
    <source>
        <dbReference type="ARBA" id="ARBA00022692"/>
    </source>
</evidence>
<evidence type="ECO:0000256" key="8">
    <source>
        <dbReference type="SAM" id="Phobius"/>
    </source>
</evidence>
<feature type="transmembrane region" description="Helical" evidence="8">
    <location>
        <begin position="307"/>
        <end position="326"/>
    </location>
</feature>
<evidence type="ECO:0000256" key="6">
    <source>
        <dbReference type="ARBA" id="ARBA00022989"/>
    </source>
</evidence>
<dbReference type="EMBL" id="BSNJ01000003">
    <property type="protein sequence ID" value="GLQ20535.1"/>
    <property type="molecule type" value="Genomic_DNA"/>
</dbReference>
<evidence type="ECO:0000256" key="4">
    <source>
        <dbReference type="ARBA" id="ARBA00022679"/>
    </source>
</evidence>
<reference evidence="10" key="2">
    <citation type="submission" date="2023-01" db="EMBL/GenBank/DDBJ databases">
        <title>Draft genome sequence of Algimonas porphyrae strain NBRC 108216.</title>
        <authorList>
            <person name="Sun Q."/>
            <person name="Mori K."/>
        </authorList>
    </citation>
    <scope>NUCLEOTIDE SEQUENCE</scope>
    <source>
        <strain evidence="10">NBRC 108216</strain>
    </source>
</reference>